<dbReference type="Pfam" id="PF07627">
    <property type="entry name" value="PSCyt3"/>
    <property type="match status" value="1"/>
</dbReference>
<evidence type="ECO:0000259" key="4">
    <source>
        <dbReference type="Pfam" id="PF07631"/>
    </source>
</evidence>
<dbReference type="InParanoid" id="Q7UQ19"/>
<feature type="domain" description="DUF1595" evidence="5">
    <location>
        <begin position="294"/>
        <end position="353"/>
    </location>
</feature>
<dbReference type="Pfam" id="PF07624">
    <property type="entry name" value="PSD2"/>
    <property type="match status" value="1"/>
</dbReference>
<proteinExistence type="predicted"/>
<dbReference type="InterPro" id="IPR013042">
    <property type="entry name" value="DUF1592"/>
</dbReference>
<dbReference type="EMBL" id="BX294144">
    <property type="protein sequence ID" value="CAD74887.1"/>
    <property type="molecule type" value="Genomic_DNA"/>
</dbReference>
<dbReference type="Pfam" id="PF07637">
    <property type="entry name" value="PSD5"/>
    <property type="match status" value="1"/>
</dbReference>
<evidence type="ECO:0000259" key="3">
    <source>
        <dbReference type="Pfam" id="PF07627"/>
    </source>
</evidence>
<dbReference type="Pfam" id="PF07631">
    <property type="entry name" value="PSD4"/>
    <property type="match status" value="1"/>
</dbReference>
<dbReference type="InterPro" id="IPR013043">
    <property type="entry name" value="DUF1595"/>
</dbReference>
<sequence>MRFATLGVPPPPSFLPCGRLSPMRNPPLRCTDFAMFCALTVLLTTQAVSASEPERTAPDASAKPSGTLETVLQTHCVKCHSAGQDPEGDIALSEINDRNVADDLDQLQSLIDVLDLEEMPPEGETQLPAETRRKLLAELKATLQNAVAHTRQYPRTPIRRMNRFQYNNAVVDLFDLNCTVFTLPERMLREHRGYFQPASGKMPEEVFVGSRPLGKSQMIEPRLAGVAAFPQDLRAEHGYDNQADHLSLSPLLMESFLKLGQSITESSDFVPANVGIWDSFFAAPTPEADIESIVRERLKSFLTRAFRRSVDQSQLDRYSQYVLQNLKEGVAFPVAMRAIAAATISSPRFLYLYDSADESSSVTPLDDYELASRLSFFLWGSIPDQILLELAAKKRLHEKDVLNEQFERMIRDRKLKRFCDSFPSQWLQLERIISSVPSPEEFPDFYFLKYRDSMHMMLEPLLLFETVLIENQPITQLIDSDFTYRSDLLEDAYGDLAIQHDRNGRGVQVIRFRRLPIEDRRGGGVITNAAVMTMTSGPERTQPITRGAWLAGVVFNNPPEPPPADVPALGEKPAEGEEHLTLRERLSMHRKRSDCKGCHEQIDPLGFALENFNPVGVWRDQYENGRDVDMAGTLFRKHRFENVIEFKDALLVEKDRFTEALAGHLLSFALARPLSAADRVALDEITAKVAADEYKIHTLLRQVVLSEPFQTKSFPQIASNPRP</sequence>
<evidence type="ECO:0000313" key="7">
    <source>
        <dbReference type="Proteomes" id="UP000001025"/>
    </source>
</evidence>
<reference evidence="6 7" key="1">
    <citation type="journal article" date="2003" name="Proc. Natl. Acad. Sci. U.S.A.">
        <title>Complete genome sequence of the marine planctomycete Pirellula sp. strain 1.</title>
        <authorList>
            <person name="Gloeckner F.O."/>
            <person name="Kube M."/>
            <person name="Bauer M."/>
            <person name="Teeling H."/>
            <person name="Lombardot T."/>
            <person name="Ludwig W."/>
            <person name="Gade D."/>
            <person name="Beck A."/>
            <person name="Borzym K."/>
            <person name="Heitmann K."/>
            <person name="Rabus R."/>
            <person name="Schlesner H."/>
            <person name="Amann R."/>
            <person name="Reinhardt R."/>
        </authorList>
    </citation>
    <scope>NUCLEOTIDE SEQUENCE [LARGE SCALE GENOMIC DNA]</scope>
    <source>
        <strain evidence="7">DSM 10527 / NCIMB 13988 / SH1</strain>
    </source>
</reference>
<accession>Q7UQ19</accession>
<dbReference type="InterPro" id="IPR013039">
    <property type="entry name" value="DUF1588"/>
</dbReference>
<dbReference type="STRING" id="243090.RB6574"/>
<dbReference type="EnsemblBacteria" id="CAD74887">
    <property type="protein sequence ID" value="CAD74887"/>
    <property type="gene ID" value="RB6574"/>
</dbReference>
<dbReference type="InterPro" id="IPR013036">
    <property type="entry name" value="DUF1587"/>
</dbReference>
<dbReference type="KEGG" id="rba:RB6574"/>
<dbReference type="PATRIC" id="fig|243090.15.peg.3185"/>
<organism evidence="6 7">
    <name type="scientific">Rhodopirellula baltica (strain DSM 10527 / NCIMB 13988 / SH1)</name>
    <dbReference type="NCBI Taxonomy" id="243090"/>
    <lineage>
        <taxon>Bacteria</taxon>
        <taxon>Pseudomonadati</taxon>
        <taxon>Planctomycetota</taxon>
        <taxon>Planctomycetia</taxon>
        <taxon>Pirellulales</taxon>
        <taxon>Pirellulaceae</taxon>
        <taxon>Rhodopirellula</taxon>
    </lineage>
</organism>
<feature type="domain" description="DUF1585" evidence="1">
    <location>
        <begin position="638"/>
        <end position="709"/>
    </location>
</feature>
<dbReference type="Pfam" id="PF07626">
    <property type="entry name" value="PSD3"/>
    <property type="match status" value="1"/>
</dbReference>
<evidence type="ECO:0000259" key="5">
    <source>
        <dbReference type="Pfam" id="PF07637"/>
    </source>
</evidence>
<evidence type="ECO:0000313" key="6">
    <source>
        <dbReference type="EMBL" id="CAD74887.1"/>
    </source>
</evidence>
<dbReference type="eggNOG" id="COG3748">
    <property type="taxonomic scope" value="Bacteria"/>
</dbReference>
<gene>
    <name evidence="6" type="ordered locus">RB6574</name>
</gene>
<evidence type="ECO:0000259" key="2">
    <source>
        <dbReference type="Pfam" id="PF07626"/>
    </source>
</evidence>
<dbReference type="OrthoDB" id="175242at2"/>
<protein>
    <recommendedName>
        <fullName evidence="8">Cytochrome c domain-containing protein</fullName>
    </recommendedName>
</protein>
<keyword evidence="7" id="KW-1185">Reference proteome</keyword>
<feature type="domain" description="DUF1587" evidence="2">
    <location>
        <begin position="226"/>
        <end position="264"/>
    </location>
</feature>
<dbReference type="InterPro" id="IPR011478">
    <property type="entry name" value="DUF1585"/>
</dbReference>
<dbReference type="AlphaFoldDB" id="Q7UQ19"/>
<feature type="domain" description="DUF1588" evidence="3">
    <location>
        <begin position="523"/>
        <end position="621"/>
    </location>
</feature>
<name>Q7UQ19_RHOBA</name>
<dbReference type="Proteomes" id="UP000001025">
    <property type="component" value="Chromosome"/>
</dbReference>
<feature type="domain" description="DUF1592" evidence="4">
    <location>
        <begin position="365"/>
        <end position="494"/>
    </location>
</feature>
<dbReference type="HOGENOM" id="CLU_007458_0_0_0"/>
<evidence type="ECO:0000259" key="1">
    <source>
        <dbReference type="Pfam" id="PF07624"/>
    </source>
</evidence>
<evidence type="ECO:0008006" key="8">
    <source>
        <dbReference type="Google" id="ProtNLM"/>
    </source>
</evidence>